<evidence type="ECO:0000313" key="4">
    <source>
        <dbReference type="Proteomes" id="UP000824076"/>
    </source>
</evidence>
<dbReference type="PANTHER" id="PTHR12558">
    <property type="entry name" value="CELL DIVISION CYCLE 16,23,27"/>
    <property type="match status" value="1"/>
</dbReference>
<dbReference type="InterPro" id="IPR011990">
    <property type="entry name" value="TPR-like_helical_dom_sf"/>
</dbReference>
<dbReference type="Gene3D" id="1.25.40.10">
    <property type="entry name" value="Tetratricopeptide repeat domain"/>
    <property type="match status" value="1"/>
</dbReference>
<dbReference type="Pfam" id="PF13432">
    <property type="entry name" value="TPR_16"/>
    <property type="match status" value="1"/>
</dbReference>
<name>A0A9D1ILV5_9BACT</name>
<evidence type="ECO:0000256" key="2">
    <source>
        <dbReference type="SAM" id="SignalP"/>
    </source>
</evidence>
<reference evidence="3" key="2">
    <citation type="journal article" date="2021" name="PeerJ">
        <title>Extensive microbial diversity within the chicken gut microbiome revealed by metagenomics and culture.</title>
        <authorList>
            <person name="Gilroy R."/>
            <person name="Ravi A."/>
            <person name="Getino M."/>
            <person name="Pursley I."/>
            <person name="Horton D.L."/>
            <person name="Alikhan N.F."/>
            <person name="Baker D."/>
            <person name="Gharbi K."/>
            <person name="Hall N."/>
            <person name="Watson M."/>
            <person name="Adriaenssens E.M."/>
            <person name="Foster-Nyarko E."/>
            <person name="Jarju S."/>
            <person name="Secka A."/>
            <person name="Antonio M."/>
            <person name="Oren A."/>
            <person name="Chaudhuri R.R."/>
            <person name="La Ragione R."/>
            <person name="Hildebrand F."/>
            <person name="Pallen M.J."/>
        </authorList>
    </citation>
    <scope>NUCLEOTIDE SEQUENCE</scope>
    <source>
        <strain evidence="3">17073</strain>
    </source>
</reference>
<dbReference type="SUPFAM" id="SSF48452">
    <property type="entry name" value="TPR-like"/>
    <property type="match status" value="2"/>
</dbReference>
<dbReference type="AlphaFoldDB" id="A0A9D1ILV5"/>
<evidence type="ECO:0000313" key="3">
    <source>
        <dbReference type="EMBL" id="HIU38946.1"/>
    </source>
</evidence>
<dbReference type="InterPro" id="IPR019734">
    <property type="entry name" value="TPR_rpt"/>
</dbReference>
<comment type="caution">
    <text evidence="3">The sequence shown here is derived from an EMBL/GenBank/DDBJ whole genome shotgun (WGS) entry which is preliminary data.</text>
</comment>
<dbReference type="Proteomes" id="UP000824076">
    <property type="component" value="Unassembled WGS sequence"/>
</dbReference>
<keyword evidence="1" id="KW-0802">TPR repeat</keyword>
<evidence type="ECO:0000256" key="1">
    <source>
        <dbReference type="PROSITE-ProRule" id="PRU00339"/>
    </source>
</evidence>
<accession>A0A9D1ILV5</accession>
<reference evidence="3" key="1">
    <citation type="submission" date="2020-10" db="EMBL/GenBank/DDBJ databases">
        <authorList>
            <person name="Gilroy R."/>
        </authorList>
    </citation>
    <scope>NUCLEOTIDE SEQUENCE</scope>
    <source>
        <strain evidence="3">17073</strain>
    </source>
</reference>
<dbReference type="PROSITE" id="PS50005">
    <property type="entry name" value="TPR"/>
    <property type="match status" value="1"/>
</dbReference>
<sequence length="423" mass="47517">MKRKSILMLCALTTFGAFAQKNLVDDVEDAIGGFNVKVDAYKTAAQNIIPALTNEETKNDAKTWFVASKANYGIYDQSEVNAQLGQSVDTLLMATSLMKAYDYSMTALPLDSVKETNKDGSYKYDKKGNIKVKTKYSKDIINELVGHYNNFYNAGLLFYNIGKYKEASDAWGVYVNMPTSGIAERDKFLVADTLLAEIEYNRGLASWQGNNLREALRLFESARNRGFKDKNAYDYALSCYVSLYNEENDSTALDGIVAIAKEAMPLYGDQDSQYITIIINDNVNKGRYEEARALIDQAIANNPTEASLYNLKGVTLEQLKDDEGALECFKKGVELNPNLAMAQFNAGRMLIKKAFNLNEENSSLQGLQYKQFKETQIDPLYKEALPYMEKAYQLNPTDSQTKNLLSNVYYQLGMEAELESMGM</sequence>
<organism evidence="3 4">
    <name type="scientific">Candidatus Limisoma intestinavium</name>
    <dbReference type="NCBI Taxonomy" id="2840856"/>
    <lineage>
        <taxon>Bacteria</taxon>
        <taxon>Pseudomonadati</taxon>
        <taxon>Bacteroidota</taxon>
        <taxon>Bacteroidia</taxon>
        <taxon>Bacteroidales</taxon>
        <taxon>Candidatus Limisoma</taxon>
    </lineage>
</organism>
<dbReference type="PANTHER" id="PTHR12558:SF13">
    <property type="entry name" value="CELL DIVISION CYCLE PROTEIN 27 HOMOLOG"/>
    <property type="match status" value="1"/>
</dbReference>
<gene>
    <name evidence="3" type="ORF">IAD18_04695</name>
</gene>
<feature type="signal peptide" evidence="2">
    <location>
        <begin position="1"/>
        <end position="19"/>
    </location>
</feature>
<proteinExistence type="predicted"/>
<keyword evidence="2" id="KW-0732">Signal</keyword>
<feature type="repeat" description="TPR" evidence="1">
    <location>
        <begin position="306"/>
        <end position="339"/>
    </location>
</feature>
<protein>
    <recommendedName>
        <fullName evidence="5">Tetratricopeptide repeat protein</fullName>
    </recommendedName>
</protein>
<feature type="chain" id="PRO_5039461142" description="Tetratricopeptide repeat protein" evidence="2">
    <location>
        <begin position="20"/>
        <end position="423"/>
    </location>
</feature>
<dbReference type="SMART" id="SM00028">
    <property type="entry name" value="TPR"/>
    <property type="match status" value="3"/>
</dbReference>
<dbReference type="EMBL" id="DVMS01000134">
    <property type="protein sequence ID" value="HIU38946.1"/>
    <property type="molecule type" value="Genomic_DNA"/>
</dbReference>
<evidence type="ECO:0008006" key="5">
    <source>
        <dbReference type="Google" id="ProtNLM"/>
    </source>
</evidence>